<dbReference type="Gene3D" id="3.40.50.200">
    <property type="entry name" value="Peptidase S8/S53 domain"/>
    <property type="match status" value="1"/>
</dbReference>
<sequence length="171" mass="18513">MSFGFPRYEARLEPILNAIRAVRENDVLFFAAAGNDGGNQGIFWPAKLHEEGDVICISSSDSDGNAPSFNPTTGSNNRICTLGEALPSCQQDAHSNTIYRSGTSFATPIAVAIAAIILGVTDAIPPETMPPDFDWLKRKTLRTKAGMKKILCTMCVLADKRSRLGFSYITP</sequence>
<keyword evidence="3" id="KW-0720">Serine protease</keyword>
<evidence type="ECO:0000256" key="3">
    <source>
        <dbReference type="ARBA" id="ARBA00022825"/>
    </source>
</evidence>
<organism evidence="6 7">
    <name type="scientific">Ophiobolus disseminans</name>
    <dbReference type="NCBI Taxonomy" id="1469910"/>
    <lineage>
        <taxon>Eukaryota</taxon>
        <taxon>Fungi</taxon>
        <taxon>Dikarya</taxon>
        <taxon>Ascomycota</taxon>
        <taxon>Pezizomycotina</taxon>
        <taxon>Dothideomycetes</taxon>
        <taxon>Pleosporomycetidae</taxon>
        <taxon>Pleosporales</taxon>
        <taxon>Pleosporineae</taxon>
        <taxon>Phaeosphaeriaceae</taxon>
        <taxon>Ophiobolus</taxon>
    </lineage>
</organism>
<feature type="domain" description="Peptidase S8/S53" evidence="5">
    <location>
        <begin position="2"/>
        <end position="143"/>
    </location>
</feature>
<dbReference type="PROSITE" id="PS51892">
    <property type="entry name" value="SUBTILASE"/>
    <property type="match status" value="1"/>
</dbReference>
<comment type="similarity">
    <text evidence="4">Belongs to the peptidase S8 family.</text>
</comment>
<name>A0A6A6ZGJ2_9PLEO</name>
<reference evidence="6" key="1">
    <citation type="journal article" date="2020" name="Stud. Mycol.">
        <title>101 Dothideomycetes genomes: a test case for predicting lifestyles and emergence of pathogens.</title>
        <authorList>
            <person name="Haridas S."/>
            <person name="Albert R."/>
            <person name="Binder M."/>
            <person name="Bloem J."/>
            <person name="Labutti K."/>
            <person name="Salamov A."/>
            <person name="Andreopoulos B."/>
            <person name="Baker S."/>
            <person name="Barry K."/>
            <person name="Bills G."/>
            <person name="Bluhm B."/>
            <person name="Cannon C."/>
            <person name="Castanera R."/>
            <person name="Culley D."/>
            <person name="Daum C."/>
            <person name="Ezra D."/>
            <person name="Gonzalez J."/>
            <person name="Henrissat B."/>
            <person name="Kuo A."/>
            <person name="Liang C."/>
            <person name="Lipzen A."/>
            <person name="Lutzoni F."/>
            <person name="Magnuson J."/>
            <person name="Mondo S."/>
            <person name="Nolan M."/>
            <person name="Ohm R."/>
            <person name="Pangilinan J."/>
            <person name="Park H.-J."/>
            <person name="Ramirez L."/>
            <person name="Alfaro M."/>
            <person name="Sun H."/>
            <person name="Tritt A."/>
            <person name="Yoshinaga Y."/>
            <person name="Zwiers L.-H."/>
            <person name="Turgeon B."/>
            <person name="Goodwin S."/>
            <person name="Spatafora J."/>
            <person name="Crous P."/>
            <person name="Grigoriev I."/>
        </authorList>
    </citation>
    <scope>NUCLEOTIDE SEQUENCE</scope>
    <source>
        <strain evidence="6">CBS 113818</strain>
    </source>
</reference>
<dbReference type="Proteomes" id="UP000799424">
    <property type="component" value="Unassembled WGS sequence"/>
</dbReference>
<keyword evidence="7" id="KW-1185">Reference proteome</keyword>
<keyword evidence="2" id="KW-0378">Hydrolase</keyword>
<dbReference type="InterPro" id="IPR036852">
    <property type="entry name" value="Peptidase_S8/S53_dom_sf"/>
</dbReference>
<evidence type="ECO:0000256" key="1">
    <source>
        <dbReference type="ARBA" id="ARBA00022670"/>
    </source>
</evidence>
<gene>
    <name evidence="6" type="ORF">CC86DRAFT_118553</name>
</gene>
<evidence type="ECO:0000256" key="4">
    <source>
        <dbReference type="PROSITE-ProRule" id="PRU01240"/>
    </source>
</evidence>
<accession>A0A6A6ZGJ2</accession>
<evidence type="ECO:0000313" key="6">
    <source>
        <dbReference type="EMBL" id="KAF2820231.1"/>
    </source>
</evidence>
<keyword evidence="1" id="KW-0645">Protease</keyword>
<dbReference type="CDD" id="cd00306">
    <property type="entry name" value="Peptidases_S8_S53"/>
    <property type="match status" value="1"/>
</dbReference>
<evidence type="ECO:0000256" key="2">
    <source>
        <dbReference type="ARBA" id="ARBA00022801"/>
    </source>
</evidence>
<proteinExistence type="inferred from homology"/>
<protein>
    <recommendedName>
        <fullName evidence="5">Peptidase S8/S53 domain-containing protein</fullName>
    </recommendedName>
</protein>
<dbReference type="GO" id="GO:0006508">
    <property type="term" value="P:proteolysis"/>
    <property type="evidence" value="ECO:0007669"/>
    <property type="project" value="UniProtKB-KW"/>
</dbReference>
<evidence type="ECO:0000259" key="5">
    <source>
        <dbReference type="Pfam" id="PF00082"/>
    </source>
</evidence>
<dbReference type="InterPro" id="IPR000209">
    <property type="entry name" value="Peptidase_S8/S53_dom"/>
</dbReference>
<dbReference type="EMBL" id="MU006241">
    <property type="protein sequence ID" value="KAF2820231.1"/>
    <property type="molecule type" value="Genomic_DNA"/>
</dbReference>
<comment type="caution">
    <text evidence="4">Lacks conserved residue(s) required for the propagation of feature annotation.</text>
</comment>
<dbReference type="Pfam" id="PF00082">
    <property type="entry name" value="Peptidase_S8"/>
    <property type="match status" value="1"/>
</dbReference>
<dbReference type="InterPro" id="IPR023828">
    <property type="entry name" value="Peptidase_S8_Ser-AS"/>
</dbReference>
<dbReference type="GO" id="GO:0004252">
    <property type="term" value="F:serine-type endopeptidase activity"/>
    <property type="evidence" value="ECO:0007669"/>
    <property type="project" value="InterPro"/>
</dbReference>
<dbReference type="SUPFAM" id="SSF52743">
    <property type="entry name" value="Subtilisin-like"/>
    <property type="match status" value="1"/>
</dbReference>
<dbReference type="AlphaFoldDB" id="A0A6A6ZGJ2"/>
<dbReference type="OrthoDB" id="3781625at2759"/>
<dbReference type="PROSITE" id="PS00138">
    <property type="entry name" value="SUBTILASE_SER"/>
    <property type="match status" value="1"/>
</dbReference>
<evidence type="ECO:0000313" key="7">
    <source>
        <dbReference type="Proteomes" id="UP000799424"/>
    </source>
</evidence>